<dbReference type="Pfam" id="PF02538">
    <property type="entry name" value="Hydantoinase_B"/>
    <property type="match status" value="1"/>
</dbReference>
<proteinExistence type="predicted"/>
<dbReference type="InterPro" id="IPR045079">
    <property type="entry name" value="Oxoprolinase-like"/>
</dbReference>
<organism evidence="2 3">
    <name type="scientific">Ketobacter alkanivorans</name>
    <dbReference type="NCBI Taxonomy" id="1917421"/>
    <lineage>
        <taxon>Bacteria</taxon>
        <taxon>Pseudomonadati</taxon>
        <taxon>Pseudomonadota</taxon>
        <taxon>Gammaproteobacteria</taxon>
        <taxon>Pseudomonadales</taxon>
        <taxon>Ketobacteraceae</taxon>
        <taxon>Ketobacter</taxon>
    </lineage>
</organism>
<dbReference type="Proteomes" id="UP000235116">
    <property type="component" value="Chromosome"/>
</dbReference>
<keyword evidence="3" id="KW-1185">Reference proteome</keyword>
<name>A0A2K9LQB0_9GAMM</name>
<dbReference type="InterPro" id="IPR003692">
    <property type="entry name" value="Hydantoinase_B"/>
</dbReference>
<dbReference type="PANTHER" id="PTHR11365:SF23">
    <property type="entry name" value="HYPOTHETICAL 5-OXOPROLINASE (EUROFUNG)-RELATED"/>
    <property type="match status" value="1"/>
</dbReference>
<protein>
    <submittedName>
        <fullName evidence="2">5-oxoprolinase</fullName>
    </submittedName>
</protein>
<dbReference type="AlphaFoldDB" id="A0A2K9LQB0"/>
<evidence type="ECO:0000313" key="2">
    <source>
        <dbReference type="EMBL" id="AUM14473.1"/>
    </source>
</evidence>
<dbReference type="KEGG" id="kak:Kalk_19465"/>
<dbReference type="GO" id="GO:0017168">
    <property type="term" value="F:5-oxoprolinase (ATP-hydrolyzing) activity"/>
    <property type="evidence" value="ECO:0007669"/>
    <property type="project" value="TreeGrafter"/>
</dbReference>
<feature type="domain" description="Hydantoinase B/oxoprolinase" evidence="1">
    <location>
        <begin position="6"/>
        <end position="533"/>
    </location>
</feature>
<dbReference type="GO" id="GO:0005829">
    <property type="term" value="C:cytosol"/>
    <property type="evidence" value="ECO:0007669"/>
    <property type="project" value="TreeGrafter"/>
</dbReference>
<dbReference type="EMBL" id="CP022684">
    <property type="protein sequence ID" value="AUM14473.1"/>
    <property type="molecule type" value="Genomic_DNA"/>
</dbReference>
<reference evidence="3" key="1">
    <citation type="submission" date="2017-08" db="EMBL/GenBank/DDBJ databases">
        <title>Direct submision.</title>
        <authorList>
            <person name="Kim S.-J."/>
            <person name="Rhee S.-K."/>
        </authorList>
    </citation>
    <scope>NUCLEOTIDE SEQUENCE [LARGE SCALE GENOMIC DNA]</scope>
    <source>
        <strain evidence="3">GI5</strain>
    </source>
</reference>
<dbReference type="GO" id="GO:0006749">
    <property type="term" value="P:glutathione metabolic process"/>
    <property type="evidence" value="ECO:0007669"/>
    <property type="project" value="TreeGrafter"/>
</dbReference>
<sequence length="538" mass="56660">MSQTKNPIELSLFSSRIESICDEMGASLKRSAFSPNIKDRLDFSCAIFDAAGQLVAQAAHIPVHLGSMAYAMAQIVSAVEWQEQDMVVVNDPFMGGTHLPDVTVIAPVFAGGDLQGFVANRAHHANIGASAPGSMPVSRSLQEEGVIIAPTHLIRAGQWCQPVLEQLAGLTPGALRGGALEEIGSTSVGAHIMAAIGDFTAQASANRTGLRRLMELIDYYGSNTYQSMLERLNDYAHLLAQESLKRVPDGQYSYQDQLDDDGAGTQNIPICAAITVNQGRVCVDFSGTSMQVAGNVNCPLSVAAAAVFYVFRCLMPEHTPACAGAFRSIELKAEPGSLLNACYPAAVAAGNVETSTRVVDVVLGALAQAIPERIPAASHGSMNNVAMGAIESDGSRWDYYETMGGGMGASAAGNGLRAVQTHMTNTLNTPVESLELHYPVHVTRYEIRRGSGGDGVYRGGDGLLRELRFNKPATVTLLTERRCSKPWGLNGGDSGCAGLNTLNGKALAAKTTFQTQAGDVLTIATPGGGGWGKATDNE</sequence>
<evidence type="ECO:0000259" key="1">
    <source>
        <dbReference type="Pfam" id="PF02538"/>
    </source>
</evidence>
<accession>A0A2K9LQB0</accession>
<dbReference type="PANTHER" id="PTHR11365">
    <property type="entry name" value="5-OXOPROLINASE RELATED"/>
    <property type="match status" value="1"/>
</dbReference>
<dbReference type="RefSeq" id="WP_101895847.1">
    <property type="nucleotide sequence ID" value="NZ_CP022684.1"/>
</dbReference>
<dbReference type="OrthoDB" id="5288472at2"/>
<evidence type="ECO:0000313" key="3">
    <source>
        <dbReference type="Proteomes" id="UP000235116"/>
    </source>
</evidence>
<gene>
    <name evidence="2" type="ORF">Kalk_19465</name>
</gene>